<organism evidence="6 7">
    <name type="scientific">Methanobrevibacter arboriphilus JCM 13429 = DSM 1125</name>
    <dbReference type="NCBI Taxonomy" id="1300164"/>
    <lineage>
        <taxon>Archaea</taxon>
        <taxon>Methanobacteriati</taxon>
        <taxon>Methanobacteriota</taxon>
        <taxon>Methanomada group</taxon>
        <taxon>Methanobacteria</taxon>
        <taxon>Methanobacteriales</taxon>
        <taxon>Methanobacteriaceae</taxon>
        <taxon>Methanobrevibacter</taxon>
    </lineage>
</organism>
<dbReference type="InterPro" id="IPR036188">
    <property type="entry name" value="FAD/NAD-bd_sf"/>
</dbReference>
<proteinExistence type="predicted"/>
<dbReference type="Gene3D" id="3.50.50.60">
    <property type="entry name" value="FAD/NAD(P)-binding domain"/>
    <property type="match status" value="1"/>
</dbReference>
<evidence type="ECO:0000256" key="4">
    <source>
        <dbReference type="ARBA" id="ARBA00023014"/>
    </source>
</evidence>
<dbReference type="PANTHER" id="PTHR13847:SF274">
    <property type="entry name" value="RIESKE 2FE-2S IRON-SULFUR PROTEIN YHFW-RELATED"/>
    <property type="match status" value="1"/>
</dbReference>
<evidence type="ECO:0000259" key="5">
    <source>
        <dbReference type="PROSITE" id="PS51296"/>
    </source>
</evidence>
<evidence type="ECO:0000313" key="7">
    <source>
        <dbReference type="Proteomes" id="UP000191661"/>
    </source>
</evidence>
<dbReference type="AlphaFoldDB" id="A0A1V6N387"/>
<keyword evidence="2" id="KW-0479">Metal-binding</keyword>
<keyword evidence="4" id="KW-0411">Iron-sulfur</keyword>
<protein>
    <submittedName>
        <fullName evidence="6">Putative oxidoreductase</fullName>
    </submittedName>
</protein>
<comment type="caution">
    <text evidence="6">The sequence shown here is derived from an EMBL/GenBank/DDBJ whole genome shotgun (WGS) entry which is preliminary data.</text>
</comment>
<dbReference type="SUPFAM" id="SSF50022">
    <property type="entry name" value="ISP domain"/>
    <property type="match status" value="1"/>
</dbReference>
<dbReference type="Pfam" id="PF01266">
    <property type="entry name" value="DAO"/>
    <property type="match status" value="1"/>
</dbReference>
<accession>A0A1V6N387</accession>
<evidence type="ECO:0000313" key="6">
    <source>
        <dbReference type="EMBL" id="OQD59033.1"/>
    </source>
</evidence>
<dbReference type="GO" id="GO:0005737">
    <property type="term" value="C:cytoplasm"/>
    <property type="evidence" value="ECO:0007669"/>
    <property type="project" value="TreeGrafter"/>
</dbReference>
<dbReference type="PANTHER" id="PTHR13847">
    <property type="entry name" value="SARCOSINE DEHYDROGENASE-RELATED"/>
    <property type="match status" value="1"/>
</dbReference>
<gene>
    <name evidence="6" type="ORF">MBBAR_6c01430</name>
</gene>
<keyword evidence="3" id="KW-0408">Iron</keyword>
<dbReference type="EMBL" id="JXMW01000006">
    <property type="protein sequence ID" value="OQD59033.1"/>
    <property type="molecule type" value="Genomic_DNA"/>
</dbReference>
<dbReference type="Gene3D" id="3.30.9.10">
    <property type="entry name" value="D-Amino Acid Oxidase, subunit A, domain 2"/>
    <property type="match status" value="1"/>
</dbReference>
<keyword evidence="1" id="KW-0001">2Fe-2S</keyword>
<dbReference type="RefSeq" id="WP_080460089.1">
    <property type="nucleotide sequence ID" value="NZ_JXMW01000006.1"/>
</dbReference>
<dbReference type="Pfam" id="PF00355">
    <property type="entry name" value="Rieske"/>
    <property type="match status" value="1"/>
</dbReference>
<evidence type="ECO:0000256" key="3">
    <source>
        <dbReference type="ARBA" id="ARBA00023004"/>
    </source>
</evidence>
<dbReference type="InterPro" id="IPR017941">
    <property type="entry name" value="Rieske_2Fe-2S"/>
</dbReference>
<reference evidence="6 7" key="1">
    <citation type="submission" date="2014-12" db="EMBL/GenBank/DDBJ databases">
        <title>Genome sequence of Methanobrevibacter arboriphilicus DH1, DSM1125.</title>
        <authorList>
            <person name="Poehlein A."/>
            <person name="Thauer R.K."/>
            <person name="Seedorf H."/>
            <person name="Daniel R."/>
        </authorList>
    </citation>
    <scope>NUCLEOTIDE SEQUENCE [LARGE SCALE GENOMIC DNA]</scope>
    <source>
        <strain evidence="6 7">DH1</strain>
    </source>
</reference>
<name>A0A1V6N387_METAZ</name>
<evidence type="ECO:0000256" key="2">
    <source>
        <dbReference type="ARBA" id="ARBA00022723"/>
    </source>
</evidence>
<dbReference type="SUPFAM" id="SSF51905">
    <property type="entry name" value="FAD/NAD(P)-binding domain"/>
    <property type="match status" value="1"/>
</dbReference>
<sequence>MFNGKHISYWLDSTEMKNYSSLKEEIKVDVAIIGGGIAGITTGFILKKQGFNVALIESNRIVGDVTAGTTAKITITSGLIYSNLLSKFGKDFALKFYMANFDAFNTISNIVNEFNIDCDYRVSSLYLYSSDENSFHLIKNEYDSLEELGVHAKLTDELPYPHKGLGILHDNQGEFHPKKYLNFLADSIDGDGSFVFEKTRAFTIEDAPNDSFYDSDLKKISNGNDSDLKLIHTENGNILANFVVVATNSPIYDPDSVCNFMYQNKSYIMGIYTNKNKDSGMFVDINPFHSYRSTNTDKGEMVIVGGEHHDIGEVEDTWECYKNLSNYIEEIFDTTDIEYFWSNQDNRSVDEVPIIGETSHNGVYIATGFGSWGMTTGTISANVISQLILNKLGKKRLKLNERKENLRIDDYIDIFDPQRFKDKEGHKDIEKCLNTFDRGSEIENSDIYELSDEESQLLSKYLLELNFEEAKIVNIGNHSVAIYKDIDSNFYGVESRSTHSGCTLVWNTAEKSWECPKFGSRFSFNGKVIHGPAIYDLKSYI</sequence>
<dbReference type="OrthoDB" id="5623at2157"/>
<dbReference type="GO" id="GO:0046872">
    <property type="term" value="F:metal ion binding"/>
    <property type="evidence" value="ECO:0007669"/>
    <property type="project" value="UniProtKB-KW"/>
</dbReference>
<dbReference type="PROSITE" id="PS51296">
    <property type="entry name" value="RIESKE"/>
    <property type="match status" value="1"/>
</dbReference>
<dbReference type="InterPro" id="IPR006076">
    <property type="entry name" value="FAD-dep_OxRdtase"/>
</dbReference>
<dbReference type="GO" id="GO:0051537">
    <property type="term" value="F:2 iron, 2 sulfur cluster binding"/>
    <property type="evidence" value="ECO:0007669"/>
    <property type="project" value="UniProtKB-KW"/>
</dbReference>
<keyword evidence="7" id="KW-1185">Reference proteome</keyword>
<dbReference type="InterPro" id="IPR036922">
    <property type="entry name" value="Rieske_2Fe-2S_sf"/>
</dbReference>
<feature type="domain" description="Rieske" evidence="5">
    <location>
        <begin position="460"/>
        <end position="541"/>
    </location>
</feature>
<evidence type="ECO:0000256" key="1">
    <source>
        <dbReference type="ARBA" id="ARBA00022714"/>
    </source>
</evidence>
<dbReference type="Proteomes" id="UP000191661">
    <property type="component" value="Unassembled WGS sequence"/>
</dbReference>
<dbReference type="Gene3D" id="2.102.10.10">
    <property type="entry name" value="Rieske [2Fe-2S] iron-sulphur domain"/>
    <property type="match status" value="1"/>
</dbReference>